<name>A0A1Y2AAS0_9PLEO</name>
<feature type="region of interest" description="Disordered" evidence="8">
    <location>
        <begin position="251"/>
        <end position="303"/>
    </location>
</feature>
<dbReference type="GO" id="GO:0016579">
    <property type="term" value="P:protein deubiquitination"/>
    <property type="evidence" value="ECO:0007669"/>
    <property type="project" value="InterPro"/>
</dbReference>
<evidence type="ECO:0000256" key="6">
    <source>
        <dbReference type="ARBA" id="ARBA00022801"/>
    </source>
</evidence>
<dbReference type="EC" id="3.4.19.12" evidence="3"/>
<comment type="catalytic activity">
    <reaction evidence="1">
        <text>Thiol-dependent hydrolysis of ester, thioester, amide, peptide and isopeptide bonds formed by the C-terminal Gly of ubiquitin (a 76-residue protein attached to proteins as an intracellular targeting signal).</text>
        <dbReference type="EC" id="3.4.19.12"/>
    </reaction>
</comment>
<dbReference type="GO" id="GO:0005634">
    <property type="term" value="C:nucleus"/>
    <property type="evidence" value="ECO:0007669"/>
    <property type="project" value="TreeGrafter"/>
</dbReference>
<dbReference type="PROSITE" id="PS50235">
    <property type="entry name" value="USP_3"/>
    <property type="match status" value="1"/>
</dbReference>
<feature type="region of interest" description="Disordered" evidence="8">
    <location>
        <begin position="651"/>
        <end position="811"/>
    </location>
</feature>
<evidence type="ECO:0000256" key="1">
    <source>
        <dbReference type="ARBA" id="ARBA00000707"/>
    </source>
</evidence>
<gene>
    <name evidence="11" type="ORF">BCR34DRAFT_552559</name>
</gene>
<keyword evidence="7" id="KW-0788">Thiol protease</keyword>
<evidence type="ECO:0000256" key="7">
    <source>
        <dbReference type="ARBA" id="ARBA00022807"/>
    </source>
</evidence>
<feature type="transmembrane region" description="Helical" evidence="9">
    <location>
        <begin position="26"/>
        <end position="45"/>
    </location>
</feature>
<dbReference type="PANTHER" id="PTHR24006:SF888">
    <property type="entry name" value="UBIQUITIN CARBOXYL-TERMINAL HYDROLASE 30"/>
    <property type="match status" value="1"/>
</dbReference>
<dbReference type="InterPro" id="IPR028889">
    <property type="entry name" value="USP"/>
</dbReference>
<dbReference type="AlphaFoldDB" id="A0A1Y2AAS0"/>
<dbReference type="GO" id="GO:0004843">
    <property type="term" value="F:cysteine-type deubiquitinase activity"/>
    <property type="evidence" value="ECO:0007669"/>
    <property type="project" value="UniProtKB-EC"/>
</dbReference>
<dbReference type="InterPro" id="IPR001394">
    <property type="entry name" value="Peptidase_C19_UCH"/>
</dbReference>
<protein>
    <recommendedName>
        <fullName evidence="3">ubiquitinyl hydrolase 1</fullName>
        <ecNumber evidence="3">3.4.19.12</ecNumber>
    </recommendedName>
</protein>
<comment type="caution">
    <text evidence="11">The sequence shown here is derived from an EMBL/GenBank/DDBJ whole genome shotgun (WGS) entry which is preliminary data.</text>
</comment>
<dbReference type="STRING" id="1231657.A0A1Y2AAS0"/>
<keyword evidence="5" id="KW-0833">Ubl conjugation pathway</keyword>
<evidence type="ECO:0000256" key="2">
    <source>
        <dbReference type="ARBA" id="ARBA00009085"/>
    </source>
</evidence>
<evidence type="ECO:0000256" key="9">
    <source>
        <dbReference type="SAM" id="Phobius"/>
    </source>
</evidence>
<dbReference type="GO" id="GO:0006508">
    <property type="term" value="P:proteolysis"/>
    <property type="evidence" value="ECO:0007669"/>
    <property type="project" value="UniProtKB-KW"/>
</dbReference>
<comment type="similarity">
    <text evidence="2">Belongs to the peptidase C19 family.</text>
</comment>
<evidence type="ECO:0000256" key="3">
    <source>
        <dbReference type="ARBA" id="ARBA00012759"/>
    </source>
</evidence>
<dbReference type="CDD" id="cd02662">
    <property type="entry name" value="Peptidase_C19F"/>
    <property type="match status" value="1"/>
</dbReference>
<evidence type="ECO:0000256" key="5">
    <source>
        <dbReference type="ARBA" id="ARBA00022786"/>
    </source>
</evidence>
<feature type="region of interest" description="Disordered" evidence="8">
    <location>
        <begin position="487"/>
        <end position="508"/>
    </location>
</feature>
<feature type="compositionally biased region" description="Acidic residues" evidence="8">
    <location>
        <begin position="492"/>
        <end position="506"/>
    </location>
</feature>
<dbReference type="EMBL" id="MCFA01000002">
    <property type="protein sequence ID" value="ORY19618.1"/>
    <property type="molecule type" value="Genomic_DNA"/>
</dbReference>
<dbReference type="PROSITE" id="PS00973">
    <property type="entry name" value="USP_2"/>
    <property type="match status" value="1"/>
</dbReference>
<evidence type="ECO:0000256" key="4">
    <source>
        <dbReference type="ARBA" id="ARBA00022670"/>
    </source>
</evidence>
<dbReference type="SUPFAM" id="SSF54001">
    <property type="entry name" value="Cysteine proteinases"/>
    <property type="match status" value="1"/>
</dbReference>
<accession>A0A1Y2AAS0</accession>
<reference evidence="11 12" key="1">
    <citation type="submission" date="2016-07" db="EMBL/GenBank/DDBJ databases">
        <title>Pervasive Adenine N6-methylation of Active Genes in Fungi.</title>
        <authorList>
            <consortium name="DOE Joint Genome Institute"/>
            <person name="Mondo S.J."/>
            <person name="Dannebaum R.O."/>
            <person name="Kuo R.C."/>
            <person name="Labutti K."/>
            <person name="Haridas S."/>
            <person name="Kuo A."/>
            <person name="Salamov A."/>
            <person name="Ahrendt S.R."/>
            <person name="Lipzen A."/>
            <person name="Sullivan W."/>
            <person name="Andreopoulos W.B."/>
            <person name="Clum A."/>
            <person name="Lindquist E."/>
            <person name="Daum C."/>
            <person name="Ramamoorthy G.K."/>
            <person name="Gryganskyi A."/>
            <person name="Culley D."/>
            <person name="Magnuson J.K."/>
            <person name="James T.Y."/>
            <person name="O'Malley M.A."/>
            <person name="Stajich J.E."/>
            <person name="Spatafora J.W."/>
            <person name="Visel A."/>
            <person name="Grigoriev I.V."/>
        </authorList>
    </citation>
    <scope>NUCLEOTIDE SEQUENCE [LARGE SCALE GENOMIC DNA]</scope>
    <source>
        <strain evidence="11 12">CBS 115471</strain>
    </source>
</reference>
<organism evidence="11 12">
    <name type="scientific">Clohesyomyces aquaticus</name>
    <dbReference type="NCBI Taxonomy" id="1231657"/>
    <lineage>
        <taxon>Eukaryota</taxon>
        <taxon>Fungi</taxon>
        <taxon>Dikarya</taxon>
        <taxon>Ascomycota</taxon>
        <taxon>Pezizomycotina</taxon>
        <taxon>Dothideomycetes</taxon>
        <taxon>Pleosporomycetidae</taxon>
        <taxon>Pleosporales</taxon>
        <taxon>Lindgomycetaceae</taxon>
        <taxon>Clohesyomyces</taxon>
    </lineage>
</organism>
<feature type="domain" description="USP" evidence="10">
    <location>
        <begin position="130"/>
        <end position="607"/>
    </location>
</feature>
<keyword evidence="9" id="KW-1133">Transmembrane helix</keyword>
<dbReference type="Proteomes" id="UP000193144">
    <property type="component" value="Unassembled WGS sequence"/>
</dbReference>
<keyword evidence="6" id="KW-0378">Hydrolase</keyword>
<evidence type="ECO:0000313" key="12">
    <source>
        <dbReference type="Proteomes" id="UP000193144"/>
    </source>
</evidence>
<dbReference type="PANTHER" id="PTHR24006">
    <property type="entry name" value="UBIQUITIN CARBOXYL-TERMINAL HYDROLASE"/>
    <property type="match status" value="1"/>
</dbReference>
<keyword evidence="4" id="KW-0645">Protease</keyword>
<dbReference type="InterPro" id="IPR050164">
    <property type="entry name" value="Peptidase_C19"/>
</dbReference>
<evidence type="ECO:0000259" key="10">
    <source>
        <dbReference type="PROSITE" id="PS50235"/>
    </source>
</evidence>
<keyword evidence="12" id="KW-1185">Reference proteome</keyword>
<evidence type="ECO:0000256" key="8">
    <source>
        <dbReference type="SAM" id="MobiDB-lite"/>
    </source>
</evidence>
<feature type="compositionally biased region" description="Basic and acidic residues" evidence="8">
    <location>
        <begin position="677"/>
        <end position="690"/>
    </location>
</feature>
<keyword evidence="9" id="KW-0472">Membrane</keyword>
<dbReference type="Gene3D" id="3.90.70.10">
    <property type="entry name" value="Cysteine proteinases"/>
    <property type="match status" value="1"/>
</dbReference>
<sequence length="819" mass="89946">MTDAYVDARAPFAPPRYLERALIADYVQSLGSLLLAALVLAYVLVKSLELLGYPVWLWLHQALIMAAQTTSIRFRIPRLPSAFSMLNTSGAEGGKDKDAQRQTGLGLASLLRLDRGGFLGSGRGSSDVPPGLINLHASCFENSVVQGLASLPSLQDYLSKTTSEYEQLHLRSTNGSLFECLTGLNNSEHGRQYFRVPDNLHFLNVTQHQDAQEYYSKIIEALEKEVEKEALAKRRSKVAWSVLSKELLAQPSLETDATDSERNKKADTPMAGEAPEEEPQNEAPETNPESDSPPRPNPSPLSGLIAQRVACTGCGYSEGLTLSEFNCLTVHLGTDTYRDYDIRDCLNDYTRVERINGVQCTKCTLLRNKKILSDLLASPNAMPSEVARARLETRLKNVEEALEDEDFEDATLTQKCGIAKKTRVESTKTKQQVVARAPKCLALHVNRSVVNEHTFNIFKNHANVLFQRELDLGPWCLGSQVRGQADEKMETSDDAGAEAEEVEEWSSDPNRSLIADANGEEKEGIQSPWRYQLRAVVTHRGGHGSGHYVCYRNTGPLTTTLMPGMDGVGEAGEADQWWLFDDESVYTRSKGDVLAQGNVFMLFYERIEKHAIRAAAIEATRAVAELAPLDMVAGIPLPEVGDGDEFGDLLPTRPDSPVMTVPKTRTPVLRGGSGDIRSPESRVEVEEKGESAYLTPPPDAIPLDAQRPVNTQPEMQPETPIGPETVQPSPSPQTYTPSASVSTPTSELDLSSDADADIDMSVTTDTDTSEPDIPVPARSSKSHTHTPQRMRTAGNSHMGAQAQGEREREMERVWMVTAT</sequence>
<dbReference type="InterPro" id="IPR018200">
    <property type="entry name" value="USP_CS"/>
</dbReference>
<dbReference type="OrthoDB" id="2020758at2759"/>
<evidence type="ECO:0000313" key="11">
    <source>
        <dbReference type="EMBL" id="ORY19618.1"/>
    </source>
</evidence>
<dbReference type="Pfam" id="PF00443">
    <property type="entry name" value="UCH"/>
    <property type="match status" value="1"/>
</dbReference>
<dbReference type="InterPro" id="IPR038765">
    <property type="entry name" value="Papain-like_cys_pep_sf"/>
</dbReference>
<dbReference type="GO" id="GO:0005829">
    <property type="term" value="C:cytosol"/>
    <property type="evidence" value="ECO:0007669"/>
    <property type="project" value="TreeGrafter"/>
</dbReference>
<proteinExistence type="inferred from homology"/>
<keyword evidence="9" id="KW-0812">Transmembrane</keyword>